<comment type="caution">
    <text evidence="2">The sequence shown here is derived from an EMBL/GenBank/DDBJ whole genome shotgun (WGS) entry which is preliminary data.</text>
</comment>
<evidence type="ECO:0000313" key="2">
    <source>
        <dbReference type="EMBL" id="MBS2550473.1"/>
    </source>
</evidence>
<evidence type="ECO:0000256" key="1">
    <source>
        <dbReference type="SAM" id="SignalP"/>
    </source>
</evidence>
<feature type="chain" id="PRO_5045599895" description="Secreted protein" evidence="1">
    <location>
        <begin position="29"/>
        <end position="154"/>
    </location>
</feature>
<proteinExistence type="predicted"/>
<accession>A0ABS5KWQ2</accession>
<feature type="signal peptide" evidence="1">
    <location>
        <begin position="1"/>
        <end position="28"/>
    </location>
</feature>
<evidence type="ECO:0008006" key="4">
    <source>
        <dbReference type="Google" id="ProtNLM"/>
    </source>
</evidence>
<protein>
    <recommendedName>
        <fullName evidence="4">Secreted protein</fullName>
    </recommendedName>
</protein>
<gene>
    <name evidence="2" type="ORF">KGQ19_26740</name>
</gene>
<dbReference type="RefSeq" id="WP_212013347.1">
    <property type="nucleotide sequence ID" value="NZ_JAAFYZ010000104.1"/>
</dbReference>
<sequence length="154" mass="16989">MMYNLMRRLRGMALAGALLGSIAAPVVAAAPAQAAAQTAYVQYYLTDGLGNVKYHVVFYGTVYPEGPYHYRIVGDFSSYCGPGALTAQSVRLDWRESGGYWSDRRFWCDNYGEHIDTYGSRSYGNNVDLTVGATSGVFNTYEYSSVHTFQIGVD</sequence>
<name>A0ABS5KWQ2_9ACTN</name>
<keyword evidence="3" id="KW-1185">Reference proteome</keyword>
<dbReference type="EMBL" id="JAAFYZ010000104">
    <property type="protein sequence ID" value="MBS2550473.1"/>
    <property type="molecule type" value="Genomic_DNA"/>
</dbReference>
<organism evidence="2 3">
    <name type="scientific">Catenulispora pinistramenti</name>
    <dbReference type="NCBI Taxonomy" id="2705254"/>
    <lineage>
        <taxon>Bacteria</taxon>
        <taxon>Bacillati</taxon>
        <taxon>Actinomycetota</taxon>
        <taxon>Actinomycetes</taxon>
        <taxon>Catenulisporales</taxon>
        <taxon>Catenulisporaceae</taxon>
        <taxon>Catenulispora</taxon>
    </lineage>
</organism>
<dbReference type="Proteomes" id="UP000730482">
    <property type="component" value="Unassembled WGS sequence"/>
</dbReference>
<reference evidence="2 3" key="1">
    <citation type="submission" date="2020-02" db="EMBL/GenBank/DDBJ databases">
        <title>Acidophilic actinobacteria isolated from forest soil.</title>
        <authorList>
            <person name="Golinska P."/>
        </authorList>
    </citation>
    <scope>NUCLEOTIDE SEQUENCE [LARGE SCALE GENOMIC DNA]</scope>
    <source>
        <strain evidence="2 3">NL8</strain>
    </source>
</reference>
<evidence type="ECO:0000313" key="3">
    <source>
        <dbReference type="Proteomes" id="UP000730482"/>
    </source>
</evidence>
<keyword evidence="1" id="KW-0732">Signal</keyword>